<dbReference type="Gene3D" id="3.20.20.70">
    <property type="entry name" value="Aldolase class I"/>
    <property type="match status" value="1"/>
</dbReference>
<dbReference type="NCBIfam" id="TIGR01409">
    <property type="entry name" value="TAT_signal_seq"/>
    <property type="match status" value="1"/>
</dbReference>
<protein>
    <recommendedName>
        <fullName evidence="2">3-keto-5-aminohexanoate cleavage protein</fullName>
    </recommendedName>
</protein>
<dbReference type="PANTHER" id="PTHR37418:SF1">
    <property type="entry name" value="3-KETO-5-AMINOHEXANOATE CLEAVAGE PROTEIN"/>
    <property type="match status" value="1"/>
</dbReference>
<proteinExistence type="predicted"/>
<dbReference type="InterPro" id="IPR013785">
    <property type="entry name" value="Aldolase_TIM"/>
</dbReference>
<dbReference type="InterPro" id="IPR008567">
    <property type="entry name" value="BKACE"/>
</dbReference>
<organism evidence="1">
    <name type="scientific">marine metagenome</name>
    <dbReference type="NCBI Taxonomy" id="408172"/>
    <lineage>
        <taxon>unclassified sequences</taxon>
        <taxon>metagenomes</taxon>
        <taxon>ecological metagenomes</taxon>
    </lineage>
</organism>
<evidence type="ECO:0008006" key="2">
    <source>
        <dbReference type="Google" id="ProtNLM"/>
    </source>
</evidence>
<sequence length="282" mass="29799">MSPIHSSDYSRRAFLTMAGAGVVALGGCAVTQQEQIRPFLLKAALNGGRQPGSHPALPTTADEFANAAQNAVEAGAGAIHIHVRDSEMNESLRSEDIASVLTTVRSIIPSTPIGISTHFGIIGDAERRQEIVSMWSVLPDFASVNFNEPGSVALAQLLIENGVGVEAGLFSADAAATCVESGLASDCLRLMMEPRNRVLEDALSNVAEMEAVLDAAGVDRPRLLHGFRATAWPLIEEATRRGYDTRAGLEDTFELADGSTARDNTEIVAEAAHAIARISGHS</sequence>
<dbReference type="PANTHER" id="PTHR37418">
    <property type="entry name" value="3-KETO-5-AMINOHEXANOATE CLEAVAGE ENZYME-RELATED"/>
    <property type="match status" value="1"/>
</dbReference>
<name>A0A381SG53_9ZZZZ</name>
<evidence type="ECO:0000313" key="1">
    <source>
        <dbReference type="EMBL" id="SVA01277.1"/>
    </source>
</evidence>
<gene>
    <name evidence="1" type="ORF">METZ01_LOCUS54131</name>
</gene>
<dbReference type="EMBL" id="UINC01002887">
    <property type="protein sequence ID" value="SVA01277.1"/>
    <property type="molecule type" value="Genomic_DNA"/>
</dbReference>
<dbReference type="SUPFAM" id="SSF51395">
    <property type="entry name" value="FMN-linked oxidoreductases"/>
    <property type="match status" value="1"/>
</dbReference>
<reference evidence="1" key="1">
    <citation type="submission" date="2018-05" db="EMBL/GenBank/DDBJ databases">
        <authorList>
            <person name="Lanie J.A."/>
            <person name="Ng W.-L."/>
            <person name="Kazmierczak K.M."/>
            <person name="Andrzejewski T.M."/>
            <person name="Davidsen T.M."/>
            <person name="Wayne K.J."/>
            <person name="Tettelin H."/>
            <person name="Glass J.I."/>
            <person name="Rusch D."/>
            <person name="Podicherti R."/>
            <person name="Tsui H.-C.T."/>
            <person name="Winkler M.E."/>
        </authorList>
    </citation>
    <scope>NUCLEOTIDE SEQUENCE</scope>
</reference>
<dbReference type="AlphaFoldDB" id="A0A381SG53"/>
<dbReference type="InterPro" id="IPR019546">
    <property type="entry name" value="TAT_signal_bac_arc"/>
</dbReference>
<dbReference type="GO" id="GO:0043720">
    <property type="term" value="F:3-keto-5-aminohexanoate cleavage activity"/>
    <property type="evidence" value="ECO:0007669"/>
    <property type="project" value="InterPro"/>
</dbReference>
<dbReference type="PROSITE" id="PS51318">
    <property type="entry name" value="TAT"/>
    <property type="match status" value="1"/>
</dbReference>
<accession>A0A381SG53</accession>
<dbReference type="InterPro" id="IPR006311">
    <property type="entry name" value="TAT_signal"/>
</dbReference>
<dbReference type="Pfam" id="PF05853">
    <property type="entry name" value="BKACE"/>
    <property type="match status" value="1"/>
</dbReference>